<dbReference type="InterPro" id="IPR028994">
    <property type="entry name" value="Integrin_alpha_N"/>
</dbReference>
<keyword evidence="1" id="KW-0732">Signal</keyword>
<proteinExistence type="predicted"/>
<gene>
    <name evidence="2" type="ORF">FRUB_09048</name>
</gene>
<dbReference type="RefSeq" id="WP_088259478.1">
    <property type="nucleotide sequence ID" value="NZ_NIDE01000017.1"/>
</dbReference>
<dbReference type="SUPFAM" id="SSF69318">
    <property type="entry name" value="Integrin alpha N-terminal domain"/>
    <property type="match status" value="1"/>
</dbReference>
<evidence type="ECO:0000313" key="3">
    <source>
        <dbReference type="Proteomes" id="UP000214646"/>
    </source>
</evidence>
<keyword evidence="3" id="KW-1185">Reference proteome</keyword>
<dbReference type="Pfam" id="PF13517">
    <property type="entry name" value="FG-GAP_3"/>
    <property type="match status" value="2"/>
</dbReference>
<dbReference type="Gene3D" id="2.130.10.130">
    <property type="entry name" value="Integrin alpha, N-terminal"/>
    <property type="match status" value="2"/>
</dbReference>
<dbReference type="OrthoDB" id="281943at2"/>
<dbReference type="InterPro" id="IPR013517">
    <property type="entry name" value="FG-GAP"/>
</dbReference>
<reference evidence="3" key="1">
    <citation type="submission" date="2017-06" db="EMBL/GenBank/DDBJ databases">
        <title>Genome analysis of Fimbriiglobus ruber SP5, the first member of the order Planctomycetales with confirmed chitinolytic capability.</title>
        <authorList>
            <person name="Ravin N.V."/>
            <person name="Rakitin A.L."/>
            <person name="Ivanova A.A."/>
            <person name="Beletsky A.V."/>
            <person name="Kulichevskaya I.S."/>
            <person name="Mardanov A.V."/>
            <person name="Dedysh S.N."/>
        </authorList>
    </citation>
    <scope>NUCLEOTIDE SEQUENCE [LARGE SCALE GENOMIC DNA]</scope>
    <source>
        <strain evidence="3">SP5</strain>
    </source>
</reference>
<name>A0A225DJB7_9BACT</name>
<dbReference type="AlphaFoldDB" id="A0A225DJB7"/>
<dbReference type="Proteomes" id="UP000214646">
    <property type="component" value="Unassembled WGS sequence"/>
</dbReference>
<evidence type="ECO:0000256" key="1">
    <source>
        <dbReference type="ARBA" id="ARBA00022729"/>
    </source>
</evidence>
<evidence type="ECO:0000313" key="2">
    <source>
        <dbReference type="EMBL" id="OWK36485.1"/>
    </source>
</evidence>
<protein>
    <submittedName>
        <fullName evidence="2">Alkaline phosphatase</fullName>
    </submittedName>
</protein>
<dbReference type="EMBL" id="NIDE01000017">
    <property type="protein sequence ID" value="OWK36485.1"/>
    <property type="molecule type" value="Genomic_DNA"/>
</dbReference>
<organism evidence="2 3">
    <name type="scientific">Fimbriiglobus ruber</name>
    <dbReference type="NCBI Taxonomy" id="1908690"/>
    <lineage>
        <taxon>Bacteria</taxon>
        <taxon>Pseudomonadati</taxon>
        <taxon>Planctomycetota</taxon>
        <taxon>Planctomycetia</taxon>
        <taxon>Gemmatales</taxon>
        <taxon>Gemmataceae</taxon>
        <taxon>Fimbriiglobus</taxon>
    </lineage>
</organism>
<accession>A0A225DJB7</accession>
<dbReference type="PANTHER" id="PTHR46580">
    <property type="entry name" value="SENSOR KINASE-RELATED"/>
    <property type="match status" value="1"/>
</dbReference>
<comment type="caution">
    <text evidence="2">The sequence shown here is derived from an EMBL/GenBank/DDBJ whole genome shotgun (WGS) entry which is preliminary data.</text>
</comment>
<sequence>MVRRSSLTVRPAHFNIPARITLRAENLETRDALSVTAPATGSADLGNPVVTYPGDPSTVTVVPPASTTPATVTSPSVTDEPLVAQPRERFAVSTGPGSLTQVNVYDSATNALIGIINPFGPGYTGGAQVATADVTGDGVQDIIVAAGPGSEPWVEVYDGVTLKEIKSFLAYEPTFTGGVGIAAGDVTGDGRADIVTAAGTGGGPRINVYSGAALFPDGAASGPASPSPTESFFAYDPNFRGGANVAVADVNGDGFDDIVTGAGPGGGPHVEVFSGKDLGLITSFFAYDPSFTGGVSVAAGDLNGDGRVEIVTSPESNGAAEIRVFNLDTAVSTFYAFDSSERTGARVAVKDLNGDGDFDLIVSSGPGAAPEVKVLSATGTQIRDFPAMPPDYTDGLFVG</sequence>